<organism evidence="1 2">
    <name type="scientific">Pistacia integerrima</name>
    <dbReference type="NCBI Taxonomy" id="434235"/>
    <lineage>
        <taxon>Eukaryota</taxon>
        <taxon>Viridiplantae</taxon>
        <taxon>Streptophyta</taxon>
        <taxon>Embryophyta</taxon>
        <taxon>Tracheophyta</taxon>
        <taxon>Spermatophyta</taxon>
        <taxon>Magnoliopsida</taxon>
        <taxon>eudicotyledons</taxon>
        <taxon>Gunneridae</taxon>
        <taxon>Pentapetalae</taxon>
        <taxon>rosids</taxon>
        <taxon>malvids</taxon>
        <taxon>Sapindales</taxon>
        <taxon>Anacardiaceae</taxon>
        <taxon>Pistacia</taxon>
    </lineage>
</organism>
<protein>
    <submittedName>
        <fullName evidence="1">Uncharacterized protein</fullName>
    </submittedName>
</protein>
<gene>
    <name evidence="1" type="ORF">Pint_03337</name>
</gene>
<evidence type="ECO:0000313" key="1">
    <source>
        <dbReference type="EMBL" id="KAJ0054400.1"/>
    </source>
</evidence>
<accession>A0ACC0ZMA3</accession>
<comment type="caution">
    <text evidence="1">The sequence shown here is derived from an EMBL/GenBank/DDBJ whole genome shotgun (WGS) entry which is preliminary data.</text>
</comment>
<reference evidence="2" key="1">
    <citation type="journal article" date="2023" name="G3 (Bethesda)">
        <title>Genome assembly and association tests identify interacting loci associated with vigor, precocity, and sex in interspecific pistachio rootstocks.</title>
        <authorList>
            <person name="Palmer W."/>
            <person name="Jacygrad E."/>
            <person name="Sagayaradj S."/>
            <person name="Cavanaugh K."/>
            <person name="Han R."/>
            <person name="Bertier L."/>
            <person name="Beede B."/>
            <person name="Kafkas S."/>
            <person name="Golino D."/>
            <person name="Preece J."/>
            <person name="Michelmore R."/>
        </authorList>
    </citation>
    <scope>NUCLEOTIDE SEQUENCE [LARGE SCALE GENOMIC DNA]</scope>
</reference>
<sequence length="937" mass="104267">MKPLLSFHTPSTITTTILPLSPLPSPLFLFTPSFPRLSFKSTPLRTHFPLKSFSNDKSFFFSDDTPPLLSQNQQQQRPRTLFPGGYKRPEIKVPNVVLQLEPGEVLAGGNVLDLIDEAVAKFVGIVVLNGGDASGKSVYEAACLLKSLVKDRAYFLISERVDIAAAVNASGVVLSDQGLPAIVARNTMLDSRSESVVLPLVGRNVQSTDAALNASSSEGADFLICALGGGEDADLVDNSLFADVKIPIFLTNASRGEATSSTMEMSKFLKSGASGLVVSLEELRLFTDDVLSQLFNPIYAINKKPQDELESFSKLKLLDASNSFHGKERVAGFVKLEDREKQLIESERSVLLEAINVIQKAAPLMEEVSLLIDAVSQLDEPFFLVIVGEFNSGKSSVINALLGKRYLKEGVVPTTNEITFLRYSDLDSEEQQRCERHPDGQYICYLPSPILKEMIIVDTPGTNVILQRQQRLTEEFVPRADLVIFVISADRPLTESEVDFLRYTQQWKKRFVFVLNKSDLYQNAFELEEAISFIKDNTRKLLNVENVIVYPVSARSTLETKLSASSAVGKDYGELSVMGSHWSNSFDELEKFLYSFLDASTSAGMDRIKLKLETPIAITERLLSACETLLRQDCQYAKQDLTLANEMIDSVKEYMKKMEIESINWRKRTLSLIDATKSRIVELVETTLQLSNFDLVGSYIFRGEKSATMPATSQIQYDIVGPALLDARKLLGEYMVWLQSNNAREGRRCKESFENRWPSLVFPRTQLQLETYDLVTKVDEVSLKVVENFSASATSKLFEQEIREVFLGTFGGLGAAGLSASLLTSVLPTTLEDLLALGLCSAGGYIAIANFPSRRRGMIEKVNKVADGLSREIEVAMQKDLSVTVGYLENFVKQIGRPYQDAAQHRLDKLLQIQDELSNVQKKLQTLRVEIQNIHVS</sequence>
<proteinExistence type="predicted"/>
<keyword evidence="2" id="KW-1185">Reference proteome</keyword>
<dbReference type="Proteomes" id="UP001163603">
    <property type="component" value="Chromosome 1"/>
</dbReference>
<dbReference type="EMBL" id="CM047736">
    <property type="protein sequence ID" value="KAJ0054400.1"/>
    <property type="molecule type" value="Genomic_DNA"/>
</dbReference>
<name>A0ACC0ZMA3_9ROSI</name>
<evidence type="ECO:0000313" key="2">
    <source>
        <dbReference type="Proteomes" id="UP001163603"/>
    </source>
</evidence>